<evidence type="ECO:0000259" key="2">
    <source>
        <dbReference type="Pfam" id="PF07748"/>
    </source>
</evidence>
<reference evidence="4" key="1">
    <citation type="journal article" date="2019" name="Int. J. Syst. Evol. Microbiol.">
        <title>The Global Catalogue of Microorganisms (GCM) 10K type strain sequencing project: providing services to taxonomists for standard genome sequencing and annotation.</title>
        <authorList>
            <consortium name="The Broad Institute Genomics Platform"/>
            <consortium name="The Broad Institute Genome Sequencing Center for Infectious Disease"/>
            <person name="Wu L."/>
            <person name="Ma J."/>
        </authorList>
    </citation>
    <scope>NUCLEOTIDE SEQUENCE [LARGE SCALE GENOMIC DNA]</scope>
    <source>
        <strain evidence="4">JCM 17664</strain>
    </source>
</reference>
<evidence type="ECO:0000259" key="1">
    <source>
        <dbReference type="Pfam" id="PF01074"/>
    </source>
</evidence>
<name>A0ABP8FG68_9BACT</name>
<keyword evidence="4" id="KW-1185">Reference proteome</keyword>
<dbReference type="Gene3D" id="3.20.110.10">
    <property type="entry name" value="Glycoside hydrolase 38, N terminal domain"/>
    <property type="match status" value="1"/>
</dbReference>
<dbReference type="Gene3D" id="2.60.40.1180">
    <property type="entry name" value="Golgi alpha-mannosidase II"/>
    <property type="match status" value="1"/>
</dbReference>
<dbReference type="Pfam" id="PF01074">
    <property type="entry name" value="Glyco_hydro_38N"/>
    <property type="match status" value="1"/>
</dbReference>
<dbReference type="Gene3D" id="2.70.98.30">
    <property type="entry name" value="Golgi alpha-mannosidase II, domain 4"/>
    <property type="match status" value="1"/>
</dbReference>
<evidence type="ECO:0000313" key="4">
    <source>
        <dbReference type="Proteomes" id="UP001501207"/>
    </source>
</evidence>
<dbReference type="Pfam" id="PF07748">
    <property type="entry name" value="Glyco_hydro_38C"/>
    <property type="match status" value="1"/>
</dbReference>
<dbReference type="PANTHER" id="PTHR46017:SF1">
    <property type="entry name" value="ALPHA-MANNOSIDASE 2C1"/>
    <property type="match status" value="1"/>
</dbReference>
<dbReference type="SUPFAM" id="SSF88713">
    <property type="entry name" value="Glycoside hydrolase/deacetylase"/>
    <property type="match status" value="1"/>
</dbReference>
<dbReference type="EMBL" id="BAABFN010000001">
    <property type="protein sequence ID" value="GAA4302926.1"/>
    <property type="molecule type" value="Genomic_DNA"/>
</dbReference>
<protein>
    <submittedName>
        <fullName evidence="3">Glycoside hydrolase family 38 C-terminal domain-containing protein</fullName>
    </submittedName>
</protein>
<dbReference type="CDD" id="cd10791">
    <property type="entry name" value="GH38N_AMII_like_1"/>
    <property type="match status" value="1"/>
</dbReference>
<keyword evidence="3" id="KW-0378">Hydrolase</keyword>
<evidence type="ECO:0000313" key="3">
    <source>
        <dbReference type="EMBL" id="GAA4302926.1"/>
    </source>
</evidence>
<dbReference type="InterPro" id="IPR013780">
    <property type="entry name" value="Glyco_hydro_b"/>
</dbReference>
<dbReference type="InterPro" id="IPR027291">
    <property type="entry name" value="Glyco_hydro_38_N_sf"/>
</dbReference>
<dbReference type="GO" id="GO:0016787">
    <property type="term" value="F:hydrolase activity"/>
    <property type="evidence" value="ECO:0007669"/>
    <property type="project" value="UniProtKB-KW"/>
</dbReference>
<dbReference type="PANTHER" id="PTHR46017">
    <property type="entry name" value="ALPHA-MANNOSIDASE 2C1"/>
    <property type="match status" value="1"/>
</dbReference>
<dbReference type="InterPro" id="IPR011330">
    <property type="entry name" value="Glyco_hydro/deAcase_b/a-brl"/>
</dbReference>
<sequence length="963" mass="107464">MIDRIVFILSMMVVLTGSVSAFPVNQPSPSFFECKVRPYYKYRHDGKAGRAVTLVFKGSKLYGPATIRVSCDSVTEETSVNEPEGAGEVEVLLPAGAGVDKPCQVRIAVIAPRTALYRSVIVPPQRQWTVYIYPHSHVDIGYTNTQEFVRKLHMRNIDVAIGLAQKTQHYPEGSRFVWNPEASWVTEQYLKSASPEKRKRFIEAVKKGWICLDGDYANLNTSACSDEELLRLFHESNKIQAVTGVPIKTMVQMDVAGASWGITQAAYQNGIRGFLCFPNIGTIRRPWEHQPFYWVAPDGKSKIFFLQALPYGFGYNIKGSKIGLYKIQGNDSTLDRIRTDSPLVNFIDPLIFEETAKLEAAGSPYSLFVMPWSLADNSLIDADLPDAVRLWNEKYAYPKLIIAGAQHIMDDFERRYQDIIPEIKGDYTEYWTDGLGSDARRIGLYRHAKENLVQAETAWSMLNDKKPAPCGLIDSAWKDCLLGAEHTWGYQDPKAPLAKQIEQTKAGYFENAFKLGEQLLDKTFRPIEVAGSNKIAVVNTLSWDRDGLVTLSADQSAGGDRVLDEKGKAVPSQRLSTGELVFLAKQVPALGTARYTVEKGKPAVRKGCTVKNNVLSNGILSVTIDPQTGDISGIRNLKTGREYVDKQSEYRINGYYYSRSRDSTGRIYSPTHVAVKVKENGPLVASVVVESEAEGCNWLRREVKLVLDQPWVDIDNSLDKISTRVKEDINFGFAFNVPGGTTRLDIPWGVMIPEYDQLPGGNRNWLTFQRWVDISNKNAGVTWTSIEAPLIELGGMTASHLLGGAYGHRNWYKTLTATQPLFSWVLNNHWGTNFPLEQGGVMHFHYGILPHGAYDPVAANRFGLEQNRPLLAVPVGEKPAAGPRVKIGNPRVFISVLKQSDDGKGMILRLRSVSDKPEKALLSWPGGEPREIYSCLADEKPGSEVKGDRTLLPYGTVSYYLKW</sequence>
<gene>
    <name evidence="3" type="ORF">GCM10023143_05760</name>
</gene>
<organism evidence="3 4">
    <name type="scientific">Compostibacter hankyongensis</name>
    <dbReference type="NCBI Taxonomy" id="1007089"/>
    <lineage>
        <taxon>Bacteria</taxon>
        <taxon>Pseudomonadati</taxon>
        <taxon>Bacteroidota</taxon>
        <taxon>Chitinophagia</taxon>
        <taxon>Chitinophagales</taxon>
        <taxon>Chitinophagaceae</taxon>
        <taxon>Compostibacter</taxon>
    </lineage>
</organism>
<dbReference type="SUPFAM" id="SSF74650">
    <property type="entry name" value="Galactose mutarotase-like"/>
    <property type="match status" value="1"/>
</dbReference>
<feature type="domain" description="Glycoside hydrolase family 38 N-terminal" evidence="1">
    <location>
        <begin position="129"/>
        <end position="414"/>
    </location>
</feature>
<accession>A0ABP8FG68</accession>
<dbReference type="InterPro" id="IPR011682">
    <property type="entry name" value="Glyco_hydro_38_C"/>
</dbReference>
<dbReference type="Proteomes" id="UP001501207">
    <property type="component" value="Unassembled WGS sequence"/>
</dbReference>
<dbReference type="InterPro" id="IPR000602">
    <property type="entry name" value="Glyco_hydro_38_N"/>
</dbReference>
<dbReference type="InterPro" id="IPR011013">
    <property type="entry name" value="Gal_mutarotase_sf_dom"/>
</dbReference>
<feature type="domain" description="Glycosyl hydrolase family 38 C-terminal" evidence="2">
    <location>
        <begin position="615"/>
        <end position="782"/>
    </location>
</feature>
<proteinExistence type="predicted"/>
<comment type="caution">
    <text evidence="3">The sequence shown here is derived from an EMBL/GenBank/DDBJ whole genome shotgun (WGS) entry which is preliminary data.</text>
</comment>